<feature type="region of interest" description="Disordered" evidence="2">
    <location>
        <begin position="66"/>
        <end position="87"/>
    </location>
</feature>
<evidence type="ECO:0000313" key="4">
    <source>
        <dbReference type="EMBL" id="MBI5248007.1"/>
    </source>
</evidence>
<name>A0A9D6Z1V6_9BACT</name>
<protein>
    <submittedName>
        <fullName evidence="4">Uncharacterized protein</fullName>
    </submittedName>
</protein>
<dbReference type="Proteomes" id="UP000807825">
    <property type="component" value="Unassembled WGS sequence"/>
</dbReference>
<dbReference type="AlphaFoldDB" id="A0A9D6Z1V6"/>
<evidence type="ECO:0000256" key="2">
    <source>
        <dbReference type="SAM" id="MobiDB-lite"/>
    </source>
</evidence>
<gene>
    <name evidence="4" type="ORF">HY912_00810</name>
</gene>
<feature type="coiled-coil region" evidence="1">
    <location>
        <begin position="25"/>
        <end position="59"/>
    </location>
</feature>
<accession>A0A9D6Z1V6</accession>
<keyword evidence="1" id="KW-0175">Coiled coil</keyword>
<dbReference type="EMBL" id="JACRDE010000026">
    <property type="protein sequence ID" value="MBI5248007.1"/>
    <property type="molecule type" value="Genomic_DNA"/>
</dbReference>
<evidence type="ECO:0000313" key="5">
    <source>
        <dbReference type="Proteomes" id="UP000807825"/>
    </source>
</evidence>
<evidence type="ECO:0000256" key="1">
    <source>
        <dbReference type="SAM" id="Coils"/>
    </source>
</evidence>
<sequence>MKFGTWSKICLLVIIIIGSASSAQSQDIFSEMDRVKKDLSNLRDEVNQLRNLVYELRASALKAAAPQELPQAEKPKPVQEKAIQPETPVSDEELTKTICQSVGKFFSEVDVSLRANDSSAARERMRSAFRELNSILQKYADAHRVSKLLSIYQGLAWDTYVAVELSRSVQGNEEFIKAIERHKKKYAETCPKY</sequence>
<keyword evidence="3" id="KW-0732">Signal</keyword>
<reference evidence="4" key="1">
    <citation type="submission" date="2020-07" db="EMBL/GenBank/DDBJ databases">
        <title>Huge and variable diversity of episymbiotic CPR bacteria and DPANN archaea in groundwater ecosystems.</title>
        <authorList>
            <person name="He C.Y."/>
            <person name="Keren R."/>
            <person name="Whittaker M."/>
            <person name="Farag I.F."/>
            <person name="Doudna J."/>
            <person name="Cate J.H.D."/>
            <person name="Banfield J.F."/>
        </authorList>
    </citation>
    <scope>NUCLEOTIDE SEQUENCE</scope>
    <source>
        <strain evidence="4">NC_groundwater_1664_Pr3_B-0.1um_52_9</strain>
    </source>
</reference>
<proteinExistence type="predicted"/>
<feature type="signal peptide" evidence="3">
    <location>
        <begin position="1"/>
        <end position="25"/>
    </location>
</feature>
<comment type="caution">
    <text evidence="4">The sequence shown here is derived from an EMBL/GenBank/DDBJ whole genome shotgun (WGS) entry which is preliminary data.</text>
</comment>
<organism evidence="4 5">
    <name type="scientific">Desulfomonile tiedjei</name>
    <dbReference type="NCBI Taxonomy" id="2358"/>
    <lineage>
        <taxon>Bacteria</taxon>
        <taxon>Pseudomonadati</taxon>
        <taxon>Thermodesulfobacteriota</taxon>
        <taxon>Desulfomonilia</taxon>
        <taxon>Desulfomonilales</taxon>
        <taxon>Desulfomonilaceae</taxon>
        <taxon>Desulfomonile</taxon>
    </lineage>
</organism>
<evidence type="ECO:0000256" key="3">
    <source>
        <dbReference type="SAM" id="SignalP"/>
    </source>
</evidence>
<feature type="chain" id="PRO_5038636229" evidence="3">
    <location>
        <begin position="26"/>
        <end position="193"/>
    </location>
</feature>